<reference evidence="2 3" key="1">
    <citation type="submission" date="2020-06" db="EMBL/GenBank/DDBJ databases">
        <title>The yeast mating-type switching endonuclease HO is a domesticated member of an unorthodox homing genetic element family.</title>
        <authorList>
            <person name="Coughlan A.Y."/>
            <person name="Lombardi L."/>
            <person name="Braun-Galleani S."/>
            <person name="Martos A.R."/>
            <person name="Galeote V."/>
            <person name="Bigey F."/>
            <person name="Dequin S."/>
            <person name="Byrne K.P."/>
            <person name="Wolfe K.H."/>
        </authorList>
    </citation>
    <scope>NUCLEOTIDE SEQUENCE [LARGE SCALE GENOMIC DNA]</scope>
    <source>
        <strain evidence="2 3">CBS764</strain>
    </source>
</reference>
<accession>A0A7G3ZNM2</accession>
<name>A0A7G3ZNM2_9SACH</name>
<dbReference type="EMBL" id="CP059253">
    <property type="protein sequence ID" value="QLL35108.1"/>
    <property type="molecule type" value="Genomic_DNA"/>
</dbReference>
<gene>
    <name evidence="2" type="ORF">HG536_0H04840</name>
</gene>
<proteinExistence type="predicted"/>
<sequence>MVSLRKLFPIEKEFELDNTVDENIPWPFEVNRKRNMPIAKFLGTDGYFLFPSENSYDVYKQNNNEIGRLDAEGVGIPLLHISLEFPTLGNAVGNSPSLMVWKYILLHAGEAPPPIDHKVVRCGSKWTLYKVPFCEIYRKWSFNYREYRFTFPYDRFPMTNLTLKRTVANRDLYTYMGEVSLRWHVPMPFLVDTDHYTLQILDDSVPNLLDDSVTTNRKKRLKTDRKFIEIARYTREDRDMMPHRTSKRANLYIGEWSSTTAYGIAEVPWTTQVLACHGLLIHYIEHQRREGGGQRRGRSTQLPPQVSLFR</sequence>
<evidence type="ECO:0000313" key="2">
    <source>
        <dbReference type="EMBL" id="QLL35108.1"/>
    </source>
</evidence>
<dbReference type="KEGG" id="tgb:HG536_0H04840"/>
<dbReference type="RefSeq" id="XP_037141782.1">
    <property type="nucleotide sequence ID" value="XM_037285886.1"/>
</dbReference>
<protein>
    <submittedName>
        <fullName evidence="2">Uncharacterized protein</fullName>
    </submittedName>
</protein>
<dbReference type="AlphaFoldDB" id="A0A7G3ZNM2"/>
<organism evidence="2 3">
    <name type="scientific">Torulaspora globosa</name>
    <dbReference type="NCBI Taxonomy" id="48254"/>
    <lineage>
        <taxon>Eukaryota</taxon>
        <taxon>Fungi</taxon>
        <taxon>Dikarya</taxon>
        <taxon>Ascomycota</taxon>
        <taxon>Saccharomycotina</taxon>
        <taxon>Saccharomycetes</taxon>
        <taxon>Saccharomycetales</taxon>
        <taxon>Saccharomycetaceae</taxon>
        <taxon>Torulaspora</taxon>
    </lineage>
</organism>
<keyword evidence="3" id="KW-1185">Reference proteome</keyword>
<dbReference type="OrthoDB" id="4031722at2759"/>
<dbReference type="Proteomes" id="UP000515788">
    <property type="component" value="Chromosome 8"/>
</dbReference>
<evidence type="ECO:0000256" key="1">
    <source>
        <dbReference type="SAM" id="MobiDB-lite"/>
    </source>
</evidence>
<feature type="region of interest" description="Disordered" evidence="1">
    <location>
        <begin position="290"/>
        <end position="310"/>
    </location>
</feature>
<evidence type="ECO:0000313" key="3">
    <source>
        <dbReference type="Proteomes" id="UP000515788"/>
    </source>
</evidence>
<dbReference type="GeneID" id="59328374"/>